<protein>
    <submittedName>
        <fullName evidence="2">Uncharacterized protein</fullName>
    </submittedName>
</protein>
<accession>A0A1G6U6W7</accession>
<evidence type="ECO:0000256" key="1">
    <source>
        <dbReference type="SAM" id="MobiDB-lite"/>
    </source>
</evidence>
<proteinExistence type="predicted"/>
<sequence>MMLSDAATEAETRVQATDPPRRAGVAEADPPGLSAKVHDGLRPRAYRGAGRRVRVGRGRRDRGSTGGRDAGAADGPSGGRAPAAGPADRRAPLVGARPGTGPGAPGSQRVSGQERVPRTAAPPRPPTSWRHSRRASSASFGPRRRGRSHRSTGRRRRSTGQPPTGASAPEDTDVTGRTRGPPPIPPVGGRGPHRRHPARSTAFARPASTASSASAPEPPGPASRRPGRGTGRAAGLFRKTPFPSHNVSPVRRSHGVDPIGLAEAEWRD</sequence>
<feature type="compositionally biased region" description="Basic residues" evidence="1">
    <location>
        <begin position="142"/>
        <end position="158"/>
    </location>
</feature>
<dbReference type="EMBL" id="FMZK01000007">
    <property type="protein sequence ID" value="SDD37108.1"/>
    <property type="molecule type" value="Genomic_DNA"/>
</dbReference>
<keyword evidence="3" id="KW-1185">Reference proteome</keyword>
<dbReference type="STRING" id="67344.SAMN05216505_10749"/>
<evidence type="ECO:0000313" key="3">
    <source>
        <dbReference type="Proteomes" id="UP000182100"/>
    </source>
</evidence>
<organism evidence="2 3">
    <name type="scientific">Streptomyces prasinopilosus</name>
    <dbReference type="NCBI Taxonomy" id="67344"/>
    <lineage>
        <taxon>Bacteria</taxon>
        <taxon>Bacillati</taxon>
        <taxon>Actinomycetota</taxon>
        <taxon>Actinomycetes</taxon>
        <taxon>Kitasatosporales</taxon>
        <taxon>Streptomycetaceae</taxon>
        <taxon>Streptomyces</taxon>
    </lineage>
</organism>
<reference evidence="3" key="1">
    <citation type="submission" date="2016-10" db="EMBL/GenBank/DDBJ databases">
        <authorList>
            <person name="Varghese N."/>
            <person name="Submissions S."/>
        </authorList>
    </citation>
    <scope>NUCLEOTIDE SEQUENCE [LARGE SCALE GENOMIC DNA]</scope>
    <source>
        <strain evidence="3">CGMCC 4.3504</strain>
    </source>
</reference>
<feature type="compositionally biased region" description="Low complexity" evidence="1">
    <location>
        <begin position="199"/>
        <end position="215"/>
    </location>
</feature>
<feature type="compositionally biased region" description="Basic residues" evidence="1">
    <location>
        <begin position="49"/>
        <end position="60"/>
    </location>
</feature>
<feature type="region of interest" description="Disordered" evidence="1">
    <location>
        <begin position="1"/>
        <end position="268"/>
    </location>
</feature>
<feature type="compositionally biased region" description="Low complexity" evidence="1">
    <location>
        <begin position="70"/>
        <end position="86"/>
    </location>
</feature>
<name>A0A1G6U6W7_9ACTN</name>
<dbReference type="Proteomes" id="UP000182100">
    <property type="component" value="Unassembled WGS sequence"/>
</dbReference>
<evidence type="ECO:0000313" key="2">
    <source>
        <dbReference type="EMBL" id="SDD37108.1"/>
    </source>
</evidence>
<dbReference type="AlphaFoldDB" id="A0A1G6U6W7"/>
<gene>
    <name evidence="2" type="ORF">SAMN05216505_10749</name>
</gene>